<proteinExistence type="predicted"/>
<feature type="region of interest" description="Disordered" evidence="1">
    <location>
        <begin position="180"/>
        <end position="213"/>
    </location>
</feature>
<dbReference type="EMBL" id="JAYMYS010000001">
    <property type="protein sequence ID" value="KAK7412469.1"/>
    <property type="molecule type" value="Genomic_DNA"/>
</dbReference>
<dbReference type="Proteomes" id="UP001386955">
    <property type="component" value="Unassembled WGS sequence"/>
</dbReference>
<comment type="caution">
    <text evidence="2">The sequence shown here is derived from an EMBL/GenBank/DDBJ whole genome shotgun (WGS) entry which is preliminary data.</text>
</comment>
<gene>
    <name evidence="2" type="ORF">VNO78_03933</name>
</gene>
<reference evidence="2 3" key="1">
    <citation type="submission" date="2024-01" db="EMBL/GenBank/DDBJ databases">
        <title>The genomes of 5 underutilized Papilionoideae crops provide insights into root nodulation and disease resistanc.</title>
        <authorList>
            <person name="Jiang F."/>
        </authorList>
    </citation>
    <scope>NUCLEOTIDE SEQUENCE [LARGE SCALE GENOMIC DNA]</scope>
    <source>
        <strain evidence="2">DUOXIRENSHENG_FW03</strain>
        <tissue evidence="2">Leaves</tissue>
    </source>
</reference>
<keyword evidence="3" id="KW-1185">Reference proteome</keyword>
<organism evidence="2 3">
    <name type="scientific">Psophocarpus tetragonolobus</name>
    <name type="common">Winged bean</name>
    <name type="synonym">Dolichos tetragonolobus</name>
    <dbReference type="NCBI Taxonomy" id="3891"/>
    <lineage>
        <taxon>Eukaryota</taxon>
        <taxon>Viridiplantae</taxon>
        <taxon>Streptophyta</taxon>
        <taxon>Embryophyta</taxon>
        <taxon>Tracheophyta</taxon>
        <taxon>Spermatophyta</taxon>
        <taxon>Magnoliopsida</taxon>
        <taxon>eudicotyledons</taxon>
        <taxon>Gunneridae</taxon>
        <taxon>Pentapetalae</taxon>
        <taxon>rosids</taxon>
        <taxon>fabids</taxon>
        <taxon>Fabales</taxon>
        <taxon>Fabaceae</taxon>
        <taxon>Papilionoideae</taxon>
        <taxon>50 kb inversion clade</taxon>
        <taxon>NPAAA clade</taxon>
        <taxon>indigoferoid/millettioid clade</taxon>
        <taxon>Phaseoleae</taxon>
        <taxon>Psophocarpus</taxon>
    </lineage>
</organism>
<evidence type="ECO:0000313" key="3">
    <source>
        <dbReference type="Proteomes" id="UP001386955"/>
    </source>
</evidence>
<evidence type="ECO:0000256" key="1">
    <source>
        <dbReference type="SAM" id="MobiDB-lite"/>
    </source>
</evidence>
<protein>
    <submittedName>
        <fullName evidence="2">Uncharacterized protein</fullName>
    </submittedName>
</protein>
<name>A0AAN9XXE1_PSOTE</name>
<evidence type="ECO:0000313" key="2">
    <source>
        <dbReference type="EMBL" id="KAK7412469.1"/>
    </source>
</evidence>
<sequence length="213" mass="24699">MKILFNPWVTQTIRHKPNSITVIDYGHAPNPKVEIRFCSNVNPNLMQSHDDDATVDLLETEIPRVNNIKETKLRLHNAKPLEIISIAPNFSLVMESDNMKILFNPWVTQTIGCKPNSIIVVDYGHVPNPKGRKYAFCATISSESEIDWEMVWKWSLSFQGLKERDWDLMADFNYNKMRKRTRRAEGDDDEEEDAGDEGEPGDWESQIWMCLRS</sequence>
<accession>A0AAN9XXE1</accession>
<dbReference type="AlphaFoldDB" id="A0AAN9XXE1"/>
<feature type="compositionally biased region" description="Acidic residues" evidence="1">
    <location>
        <begin position="186"/>
        <end position="202"/>
    </location>
</feature>